<dbReference type="RefSeq" id="WP_090902492.1">
    <property type="nucleotide sequence ID" value="NZ_FNYO01000081.1"/>
</dbReference>
<dbReference type="PANTHER" id="PTHR12682">
    <property type="entry name" value="ARCHEASE"/>
    <property type="match status" value="1"/>
</dbReference>
<comment type="similarity">
    <text evidence="1">Belongs to the archease family.</text>
</comment>
<dbReference type="STRING" id="170623.SAMN04244579_04099"/>
<organism evidence="6 7">
    <name type="scientific">Azotobacter beijerinckii</name>
    <dbReference type="NCBI Taxonomy" id="170623"/>
    <lineage>
        <taxon>Bacteria</taxon>
        <taxon>Pseudomonadati</taxon>
        <taxon>Pseudomonadota</taxon>
        <taxon>Gammaproteobacteria</taxon>
        <taxon>Pseudomonadales</taxon>
        <taxon>Pseudomonadaceae</taxon>
        <taxon>Azotobacter</taxon>
    </lineage>
</organism>
<dbReference type="Gene3D" id="3.55.10.10">
    <property type="entry name" value="Archease domain"/>
    <property type="match status" value="1"/>
</dbReference>
<dbReference type="AlphaFoldDB" id="A0A1H6YCP8"/>
<evidence type="ECO:0000259" key="5">
    <source>
        <dbReference type="Pfam" id="PF01951"/>
    </source>
</evidence>
<dbReference type="GO" id="GO:0046872">
    <property type="term" value="F:metal ion binding"/>
    <property type="evidence" value="ECO:0007669"/>
    <property type="project" value="UniProtKB-KW"/>
</dbReference>
<keyword evidence="2" id="KW-0819">tRNA processing</keyword>
<sequence>MPWQTFPHEADIGVRGSGATLAEAFAGAATALTAAICDPATVAPREALAVECEAPDVELLLVDWLNALIFAMATRHRLFSRFEVAIDGSRLHATAWGEPLEVVRHQPAAEAKGVSLCELKVVRQADGQWLAQAVVDV</sequence>
<evidence type="ECO:0000256" key="2">
    <source>
        <dbReference type="ARBA" id="ARBA00022694"/>
    </source>
</evidence>
<accession>A0A1H6YCP8</accession>
<dbReference type="GO" id="GO:0008033">
    <property type="term" value="P:tRNA processing"/>
    <property type="evidence" value="ECO:0007669"/>
    <property type="project" value="UniProtKB-KW"/>
</dbReference>
<dbReference type="InterPro" id="IPR002804">
    <property type="entry name" value="Archease"/>
</dbReference>
<evidence type="ECO:0000256" key="4">
    <source>
        <dbReference type="ARBA" id="ARBA00022837"/>
    </source>
</evidence>
<protein>
    <submittedName>
        <fullName evidence="6">SHS2 domain-containing protein</fullName>
    </submittedName>
</protein>
<dbReference type="SUPFAM" id="SSF69819">
    <property type="entry name" value="MTH1598-like"/>
    <property type="match status" value="1"/>
</dbReference>
<dbReference type="Pfam" id="PF01951">
    <property type="entry name" value="Archease"/>
    <property type="match status" value="1"/>
</dbReference>
<reference evidence="6 7" key="1">
    <citation type="submission" date="2016-10" db="EMBL/GenBank/DDBJ databases">
        <authorList>
            <person name="de Groot N.N."/>
        </authorList>
    </citation>
    <scope>NUCLEOTIDE SEQUENCE [LARGE SCALE GENOMIC DNA]</scope>
    <source>
        <strain evidence="6 7">DSM 1041</strain>
    </source>
</reference>
<dbReference type="InterPro" id="IPR023572">
    <property type="entry name" value="Archease_dom"/>
</dbReference>
<evidence type="ECO:0000313" key="6">
    <source>
        <dbReference type="EMBL" id="SEJ36807.1"/>
    </source>
</evidence>
<evidence type="ECO:0000313" key="7">
    <source>
        <dbReference type="Proteomes" id="UP000199005"/>
    </source>
</evidence>
<name>A0A1H6YCP8_9GAMM</name>
<evidence type="ECO:0000256" key="1">
    <source>
        <dbReference type="ARBA" id="ARBA00007963"/>
    </source>
</evidence>
<dbReference type="Proteomes" id="UP000199005">
    <property type="component" value="Unassembled WGS sequence"/>
</dbReference>
<proteinExistence type="inferred from homology"/>
<feature type="domain" description="Archease" evidence="5">
    <location>
        <begin position="3"/>
        <end position="137"/>
    </location>
</feature>
<gene>
    <name evidence="6" type="ORF">SAMN04244579_04099</name>
</gene>
<evidence type="ECO:0000256" key="3">
    <source>
        <dbReference type="ARBA" id="ARBA00022723"/>
    </source>
</evidence>
<keyword evidence="3" id="KW-0479">Metal-binding</keyword>
<dbReference type="PANTHER" id="PTHR12682:SF11">
    <property type="entry name" value="PROTEIN ARCHEASE"/>
    <property type="match status" value="1"/>
</dbReference>
<dbReference type="InterPro" id="IPR036820">
    <property type="entry name" value="Archease_dom_sf"/>
</dbReference>
<keyword evidence="4" id="KW-0106">Calcium</keyword>
<dbReference type="EMBL" id="FNYO01000081">
    <property type="protein sequence ID" value="SEJ36807.1"/>
    <property type="molecule type" value="Genomic_DNA"/>
</dbReference>